<sequence>MLFNHSGGRDGGNNNSWDAAAARTGIGSSSCSSTTSPPWLLCTLADLEERMKALALPNPEEDDGGDTFAQRAESYYRTRPQLLFLLQELYKYFLYLSERYVQALSKQNGVHSRLRALSASAALDDSSCLSDKEDDGFLSHVDFSDAESSLSYQNPKGANGMWISGDGVVAVIVIKNVEQDIIMHELEMVERRCEESSTKISLQRSLLEVLESERMILLHENGRLGYKVSALVEENRDLVSESVYVKRMAGELARCMIKMREDQKVSILSRRIEDLQGQVWVLEKKNKEYYEQLTGREQDACKQRKGDREVTLQACLQLGKPNLKEGRAGKDGGSNQRSPKWWERIKRMDIFICGIQTDIR</sequence>
<organism evidence="1 2">
    <name type="scientific">Melastoma candidum</name>
    <dbReference type="NCBI Taxonomy" id="119954"/>
    <lineage>
        <taxon>Eukaryota</taxon>
        <taxon>Viridiplantae</taxon>
        <taxon>Streptophyta</taxon>
        <taxon>Embryophyta</taxon>
        <taxon>Tracheophyta</taxon>
        <taxon>Spermatophyta</taxon>
        <taxon>Magnoliopsida</taxon>
        <taxon>eudicotyledons</taxon>
        <taxon>Gunneridae</taxon>
        <taxon>Pentapetalae</taxon>
        <taxon>rosids</taxon>
        <taxon>malvids</taxon>
        <taxon>Myrtales</taxon>
        <taxon>Melastomataceae</taxon>
        <taxon>Melastomatoideae</taxon>
        <taxon>Melastomateae</taxon>
        <taxon>Melastoma</taxon>
    </lineage>
</organism>
<dbReference type="EMBL" id="CM042886">
    <property type="protein sequence ID" value="KAI4341550.1"/>
    <property type="molecule type" value="Genomic_DNA"/>
</dbReference>
<accession>A0ACB9NYY6</accession>
<reference evidence="2" key="1">
    <citation type="journal article" date="2023" name="Front. Plant Sci.">
        <title>Chromosomal-level genome assembly of Melastoma candidum provides insights into trichome evolution.</title>
        <authorList>
            <person name="Zhong Y."/>
            <person name="Wu W."/>
            <person name="Sun C."/>
            <person name="Zou P."/>
            <person name="Liu Y."/>
            <person name="Dai S."/>
            <person name="Zhou R."/>
        </authorList>
    </citation>
    <scope>NUCLEOTIDE SEQUENCE [LARGE SCALE GENOMIC DNA]</scope>
</reference>
<keyword evidence="2" id="KW-1185">Reference proteome</keyword>
<dbReference type="Proteomes" id="UP001057402">
    <property type="component" value="Chromosome 7"/>
</dbReference>
<comment type="caution">
    <text evidence="1">The sequence shown here is derived from an EMBL/GenBank/DDBJ whole genome shotgun (WGS) entry which is preliminary data.</text>
</comment>
<proteinExistence type="predicted"/>
<evidence type="ECO:0000313" key="2">
    <source>
        <dbReference type="Proteomes" id="UP001057402"/>
    </source>
</evidence>
<name>A0ACB9NYY6_9MYRT</name>
<gene>
    <name evidence="1" type="ORF">MLD38_026262</name>
</gene>
<evidence type="ECO:0000313" key="1">
    <source>
        <dbReference type="EMBL" id="KAI4341550.1"/>
    </source>
</evidence>
<protein>
    <submittedName>
        <fullName evidence="1">Uncharacterized protein</fullName>
    </submittedName>
</protein>